<organism evidence="1 2">
    <name type="scientific">Paraburkholderia ribeironis</name>
    <dbReference type="NCBI Taxonomy" id="1247936"/>
    <lineage>
        <taxon>Bacteria</taxon>
        <taxon>Pseudomonadati</taxon>
        <taxon>Pseudomonadota</taxon>
        <taxon>Betaproteobacteria</taxon>
        <taxon>Burkholderiales</taxon>
        <taxon>Burkholderiaceae</taxon>
        <taxon>Paraburkholderia</taxon>
    </lineage>
</organism>
<dbReference type="AlphaFoldDB" id="A0A1N7S5F3"/>
<accession>A0A1N7S5F3</accession>
<proteinExistence type="predicted"/>
<gene>
    <name evidence="1" type="ORF">BN2475_340172</name>
</gene>
<dbReference type="STRING" id="1247936.BN2475_340172"/>
<name>A0A1N7S5F3_9BURK</name>
<protein>
    <submittedName>
        <fullName evidence="1">Uncharacterized protein</fullName>
    </submittedName>
</protein>
<dbReference type="RefSeq" id="WP_159444562.1">
    <property type="nucleotide sequence ID" value="NZ_CYGX02000034.1"/>
</dbReference>
<keyword evidence="2" id="KW-1185">Reference proteome</keyword>
<dbReference type="Proteomes" id="UP000187012">
    <property type="component" value="Unassembled WGS sequence"/>
</dbReference>
<evidence type="ECO:0000313" key="1">
    <source>
        <dbReference type="EMBL" id="SIT42232.1"/>
    </source>
</evidence>
<reference evidence="1 2" key="1">
    <citation type="submission" date="2016-12" db="EMBL/GenBank/DDBJ databases">
        <authorList>
            <person name="Song W.-J."/>
            <person name="Kurnit D.M."/>
        </authorList>
    </citation>
    <scope>NUCLEOTIDE SEQUENCE [LARGE SCALE GENOMIC DNA]</scope>
    <source>
        <strain evidence="1 2">STM7296</strain>
    </source>
</reference>
<sequence>MTPQTLHADALNVIERALNDYNGGFDAKTTVENIARVIGYPLTAGAEA</sequence>
<dbReference type="EMBL" id="CYGX02000034">
    <property type="protein sequence ID" value="SIT42232.1"/>
    <property type="molecule type" value="Genomic_DNA"/>
</dbReference>
<evidence type="ECO:0000313" key="2">
    <source>
        <dbReference type="Proteomes" id="UP000187012"/>
    </source>
</evidence>